<dbReference type="EMBL" id="FNCH01000002">
    <property type="protein sequence ID" value="SDF98791.1"/>
    <property type="molecule type" value="Genomic_DNA"/>
</dbReference>
<sequence>MAFYKRGDVVKVYYPYEEDPMRTSVRSAVVVEDEVDNECIVIKCTGTERSHEKEICIKPGSKAFKMMRLTKETYLRVEHEIPLHKKFIIRLEGRCPSEIMDEIDAIRNDIDII</sequence>
<name>A0A1G7QJS8_9SPHI</name>
<evidence type="ECO:0000313" key="2">
    <source>
        <dbReference type="Proteomes" id="UP000199643"/>
    </source>
</evidence>
<proteinExistence type="predicted"/>
<gene>
    <name evidence="1" type="ORF">SAMN05421827_102328</name>
</gene>
<evidence type="ECO:0000313" key="1">
    <source>
        <dbReference type="EMBL" id="SDF98791.1"/>
    </source>
</evidence>
<dbReference type="SUPFAM" id="SSF50118">
    <property type="entry name" value="Cell growth inhibitor/plasmid maintenance toxic component"/>
    <property type="match status" value="1"/>
</dbReference>
<dbReference type="AlphaFoldDB" id="A0A1G7QJS8"/>
<reference evidence="2" key="1">
    <citation type="submission" date="2016-10" db="EMBL/GenBank/DDBJ databases">
        <authorList>
            <person name="Varghese N."/>
            <person name="Submissions S."/>
        </authorList>
    </citation>
    <scope>NUCLEOTIDE SEQUENCE [LARGE SCALE GENOMIC DNA]</scope>
    <source>
        <strain evidence="2">DSM 17933</strain>
    </source>
</reference>
<organism evidence="1 2">
    <name type="scientific">Pedobacter terrae</name>
    <dbReference type="NCBI Taxonomy" id="405671"/>
    <lineage>
        <taxon>Bacteria</taxon>
        <taxon>Pseudomonadati</taxon>
        <taxon>Bacteroidota</taxon>
        <taxon>Sphingobacteriia</taxon>
        <taxon>Sphingobacteriales</taxon>
        <taxon>Sphingobacteriaceae</taxon>
        <taxon>Pedobacter</taxon>
    </lineage>
</organism>
<dbReference type="RefSeq" id="WP_090497328.1">
    <property type="nucleotide sequence ID" value="NZ_FNCH01000002.1"/>
</dbReference>
<accession>A0A1G7QJS8</accession>
<keyword evidence="2" id="KW-1185">Reference proteome</keyword>
<dbReference type="InterPro" id="IPR011067">
    <property type="entry name" value="Plasmid_toxin/cell-grow_inhib"/>
</dbReference>
<dbReference type="Proteomes" id="UP000199643">
    <property type="component" value="Unassembled WGS sequence"/>
</dbReference>
<protein>
    <submittedName>
        <fullName evidence="1">PemK-like, MazF-like toxin of type II toxin-antitoxin system</fullName>
    </submittedName>
</protein>
<dbReference type="OrthoDB" id="129822at2"/>
<dbReference type="Gene3D" id="2.30.30.110">
    <property type="match status" value="1"/>
</dbReference>